<dbReference type="AlphaFoldDB" id="A0A6V8LQY9"/>
<evidence type="ECO:0000313" key="3">
    <source>
        <dbReference type="Proteomes" id="UP000482960"/>
    </source>
</evidence>
<sequence>MTILITGARGKIGDGVLKRLHAAGHALRASSRVPERLHAPDGVETALLDLTKPDTFGAALRGMDRVFLYAEPEGIDELVRAAEAAGVKHIVLLSSSAALSPTALRDPLGRHHVLVERALLASTVPVTILRPDAFASNAFGWSHAIRSGEPIEQAYPDANVAPVHEDDIADVAVVALTEDRLVGQAITLTGPRSISLREQIGVIADRLGRDIAIHELTRVEAEEKMARYMPAEFVTSLLDFWAGAVADPAAVSDAERVTGQPARTFEQWVDEHLPAFR</sequence>
<dbReference type="RefSeq" id="WP_173082594.1">
    <property type="nucleotide sequence ID" value="NZ_BAABJB010000022.1"/>
</dbReference>
<accession>A0A6V8LQY9</accession>
<proteinExistence type="predicted"/>
<comment type="caution">
    <text evidence="2">The sequence shown here is derived from an EMBL/GenBank/DDBJ whole genome shotgun (WGS) entry which is preliminary data.</text>
</comment>
<dbReference type="Proteomes" id="UP000482960">
    <property type="component" value="Unassembled WGS sequence"/>
</dbReference>
<feature type="domain" description="NAD(P)-binding" evidence="1">
    <location>
        <begin position="7"/>
        <end position="178"/>
    </location>
</feature>
<evidence type="ECO:0000259" key="1">
    <source>
        <dbReference type="Pfam" id="PF13460"/>
    </source>
</evidence>
<gene>
    <name evidence="2" type="ORF">Prum_087870</name>
</gene>
<reference evidence="2 3" key="2">
    <citation type="submission" date="2020-03" db="EMBL/GenBank/DDBJ databases">
        <authorList>
            <person name="Ichikawa N."/>
            <person name="Kimura A."/>
            <person name="Kitahashi Y."/>
            <person name="Uohara A."/>
        </authorList>
    </citation>
    <scope>NUCLEOTIDE SEQUENCE [LARGE SCALE GENOMIC DNA]</scope>
    <source>
        <strain evidence="2 3">NBRC 108638</strain>
    </source>
</reference>
<organism evidence="2 3">
    <name type="scientific">Phytohabitans rumicis</name>
    <dbReference type="NCBI Taxonomy" id="1076125"/>
    <lineage>
        <taxon>Bacteria</taxon>
        <taxon>Bacillati</taxon>
        <taxon>Actinomycetota</taxon>
        <taxon>Actinomycetes</taxon>
        <taxon>Micromonosporales</taxon>
        <taxon>Micromonosporaceae</taxon>
    </lineage>
</organism>
<protein>
    <submittedName>
        <fullName evidence="2">Nucleotide-diphosphate-sugar epimerase</fullName>
    </submittedName>
</protein>
<dbReference type="EMBL" id="BLPG01000001">
    <property type="protein sequence ID" value="GFJ95145.1"/>
    <property type="molecule type" value="Genomic_DNA"/>
</dbReference>
<name>A0A6V8LQY9_9ACTN</name>
<dbReference type="InterPro" id="IPR051604">
    <property type="entry name" value="Ergot_Alk_Oxidoreductase"/>
</dbReference>
<reference evidence="2 3" key="1">
    <citation type="submission" date="2020-03" db="EMBL/GenBank/DDBJ databases">
        <title>Whole genome shotgun sequence of Phytohabitans rumicis NBRC 108638.</title>
        <authorList>
            <person name="Komaki H."/>
            <person name="Tamura T."/>
        </authorList>
    </citation>
    <scope>NUCLEOTIDE SEQUENCE [LARGE SCALE GENOMIC DNA]</scope>
    <source>
        <strain evidence="2 3">NBRC 108638</strain>
    </source>
</reference>
<dbReference type="Gene3D" id="3.40.50.720">
    <property type="entry name" value="NAD(P)-binding Rossmann-like Domain"/>
    <property type="match status" value="1"/>
</dbReference>
<dbReference type="SUPFAM" id="SSF51735">
    <property type="entry name" value="NAD(P)-binding Rossmann-fold domains"/>
    <property type="match status" value="1"/>
</dbReference>
<keyword evidence="3" id="KW-1185">Reference proteome</keyword>
<dbReference type="PANTHER" id="PTHR43162">
    <property type="match status" value="1"/>
</dbReference>
<dbReference type="PANTHER" id="PTHR43162:SF1">
    <property type="entry name" value="PRESTALK A DIFFERENTIATION PROTEIN A"/>
    <property type="match status" value="1"/>
</dbReference>
<evidence type="ECO:0000313" key="2">
    <source>
        <dbReference type="EMBL" id="GFJ95145.1"/>
    </source>
</evidence>
<dbReference type="Pfam" id="PF13460">
    <property type="entry name" value="NAD_binding_10"/>
    <property type="match status" value="1"/>
</dbReference>
<dbReference type="InterPro" id="IPR036291">
    <property type="entry name" value="NAD(P)-bd_dom_sf"/>
</dbReference>
<dbReference type="InterPro" id="IPR016040">
    <property type="entry name" value="NAD(P)-bd_dom"/>
</dbReference>